<gene>
    <name evidence="3" type="ORF">TSUD_241130</name>
</gene>
<evidence type="ECO:0000256" key="1">
    <source>
        <dbReference type="SAM" id="MobiDB-lite"/>
    </source>
</evidence>
<dbReference type="InterPro" id="IPR013103">
    <property type="entry name" value="RVT_2"/>
</dbReference>
<reference evidence="4" key="1">
    <citation type="journal article" date="2017" name="Front. Plant Sci.">
        <title>Climate Clever Clovers: New Paradigm to Reduce the Environmental Footprint of Ruminants by Breeding Low Methanogenic Forages Utilizing Haplotype Variation.</title>
        <authorList>
            <person name="Kaur P."/>
            <person name="Appels R."/>
            <person name="Bayer P.E."/>
            <person name="Keeble-Gagnere G."/>
            <person name="Wang J."/>
            <person name="Hirakawa H."/>
            <person name="Shirasawa K."/>
            <person name="Vercoe P."/>
            <person name="Stefanova K."/>
            <person name="Durmic Z."/>
            <person name="Nichols P."/>
            <person name="Revell C."/>
            <person name="Isobe S.N."/>
            <person name="Edwards D."/>
            <person name="Erskine W."/>
        </authorList>
    </citation>
    <scope>NUCLEOTIDE SEQUENCE [LARGE SCALE GENOMIC DNA]</scope>
    <source>
        <strain evidence="4">cv. Daliak</strain>
    </source>
</reference>
<protein>
    <recommendedName>
        <fullName evidence="2">Reverse transcriptase Ty1/copia-type domain-containing protein</fullName>
    </recommendedName>
</protein>
<keyword evidence="4" id="KW-1185">Reference proteome</keyword>
<feature type="region of interest" description="Disordered" evidence="1">
    <location>
        <begin position="377"/>
        <end position="430"/>
    </location>
</feature>
<dbReference type="InterPro" id="IPR043502">
    <property type="entry name" value="DNA/RNA_pol_sf"/>
</dbReference>
<dbReference type="Proteomes" id="UP000242715">
    <property type="component" value="Unassembled WGS sequence"/>
</dbReference>
<name>A0A2Z6NMI0_TRISU</name>
<evidence type="ECO:0000313" key="4">
    <source>
        <dbReference type="Proteomes" id="UP000242715"/>
    </source>
</evidence>
<feature type="compositionally biased region" description="Polar residues" evidence="1">
    <location>
        <begin position="416"/>
        <end position="426"/>
    </location>
</feature>
<sequence>MAEESSASSINGADAQARATPARGYLKLELELKDRFYQGDIFRISDIQEEIYTLKQGDCTVSTYYTKMKQLWQELDNFRPIPDSCNDACKVLDKMRSYRDSDQVIRFLKGLNDQYAAVRSQIMLMGPLPNIGKVYSLLVQQERQSLLQIDEAKLLATASHHTSGRGSTSQRGRGDKGGRPPAGRGQSKGGAVNNCQTEDDDEDSKSTAYGDDNGDSDTSKLFFTPDQHKALLALIQKSGSMSSHSVNHITTQPSAKSGIICTIPPISEPNNTFIIDTGATDNICHSLDLFQCIRSIPPINLKLPNGTLVSTNMAGTIDGNRCLIQDSLSKKRIGVAEMNHGFAAKSQPHYSHDIFDDSFLDTQASVPYSNPNYNTSAILSSSQSPTNENFPNIPPSTSTPDNLPIVPTASDHSSDLHTPSHQNSLTEPIILRKSTRNIQTPKHLQDCHCYLLSTTLPGSSSSTSQSTSNCKYPLSSFISYHNVAPTHNKYLFNISHITEPTCYEKAICDDNWKAAINSELTALLKDNTWTLVPLPSHKRAIGCKWVFKLKLHANGTIERYKARLVAKGYTQTEGIDYMETFSPVVKMTTIRTLLTIAAAKQWPLYQLDVTLLSFMGIWMKKFIWNLLLQASRQWNTKLTNTLTSSGYTQSKSDYSLFTKQRSTGFTVILVYVDDLVLGGTDIDEITHIKALLDTKFSIKDLGALKYFLGFEVARTKAGISLCQRKYTLDLIKDAGFSDSDWGACPDTRRSTTGLCFFLGNSLISWKSKKQAVVSRSSSEAEYRALAQTTCEAQWLIYLLQDFHITHSSPVIIYCDNKYALHIAANPVFHERTKHIEMDCHIVREKVQSGLIHLLPVPSKEQVADILTKPLHPGPFNGLQSKLGMIDIFSSLRGDVKTEDNTQ</sequence>
<dbReference type="SUPFAM" id="SSF56672">
    <property type="entry name" value="DNA/RNA polymerases"/>
    <property type="match status" value="1"/>
</dbReference>
<feature type="compositionally biased region" description="Polar residues" evidence="1">
    <location>
        <begin position="377"/>
        <end position="401"/>
    </location>
</feature>
<feature type="domain" description="Reverse transcriptase Ty1/copia-type" evidence="2">
    <location>
        <begin position="527"/>
        <end position="610"/>
    </location>
</feature>
<dbReference type="OrthoDB" id="1617351at2759"/>
<dbReference type="CDD" id="cd09272">
    <property type="entry name" value="RNase_HI_RT_Ty1"/>
    <property type="match status" value="1"/>
</dbReference>
<accession>A0A2Z6NMI0</accession>
<dbReference type="Pfam" id="PF07727">
    <property type="entry name" value="RVT_2"/>
    <property type="match status" value="2"/>
</dbReference>
<evidence type="ECO:0000313" key="3">
    <source>
        <dbReference type="EMBL" id="GAU43223.1"/>
    </source>
</evidence>
<evidence type="ECO:0000259" key="2">
    <source>
        <dbReference type="Pfam" id="PF07727"/>
    </source>
</evidence>
<dbReference type="PANTHER" id="PTHR11439:SF498">
    <property type="entry name" value="DNAK FAMILY PROTEIN"/>
    <property type="match status" value="1"/>
</dbReference>
<organism evidence="3 4">
    <name type="scientific">Trifolium subterraneum</name>
    <name type="common">Subterranean clover</name>
    <dbReference type="NCBI Taxonomy" id="3900"/>
    <lineage>
        <taxon>Eukaryota</taxon>
        <taxon>Viridiplantae</taxon>
        <taxon>Streptophyta</taxon>
        <taxon>Embryophyta</taxon>
        <taxon>Tracheophyta</taxon>
        <taxon>Spermatophyta</taxon>
        <taxon>Magnoliopsida</taxon>
        <taxon>eudicotyledons</taxon>
        <taxon>Gunneridae</taxon>
        <taxon>Pentapetalae</taxon>
        <taxon>rosids</taxon>
        <taxon>fabids</taxon>
        <taxon>Fabales</taxon>
        <taxon>Fabaceae</taxon>
        <taxon>Papilionoideae</taxon>
        <taxon>50 kb inversion clade</taxon>
        <taxon>NPAAA clade</taxon>
        <taxon>Hologalegina</taxon>
        <taxon>IRL clade</taxon>
        <taxon>Trifolieae</taxon>
        <taxon>Trifolium</taxon>
    </lineage>
</organism>
<dbReference type="AlphaFoldDB" id="A0A2Z6NMI0"/>
<dbReference type="PANTHER" id="PTHR11439">
    <property type="entry name" value="GAG-POL-RELATED RETROTRANSPOSON"/>
    <property type="match status" value="1"/>
</dbReference>
<dbReference type="EMBL" id="DF973962">
    <property type="protein sequence ID" value="GAU43223.1"/>
    <property type="molecule type" value="Genomic_DNA"/>
</dbReference>
<feature type="region of interest" description="Disordered" evidence="1">
    <location>
        <begin position="158"/>
        <end position="222"/>
    </location>
</feature>
<proteinExistence type="predicted"/>
<feature type="domain" description="Reverse transcriptase Ty1/copia-type" evidence="2">
    <location>
        <begin position="627"/>
        <end position="740"/>
    </location>
</feature>